<organism evidence="1">
    <name type="scientific">Rhizophora mucronata</name>
    <name type="common">Asiatic mangrove</name>
    <dbReference type="NCBI Taxonomy" id="61149"/>
    <lineage>
        <taxon>Eukaryota</taxon>
        <taxon>Viridiplantae</taxon>
        <taxon>Streptophyta</taxon>
        <taxon>Embryophyta</taxon>
        <taxon>Tracheophyta</taxon>
        <taxon>Spermatophyta</taxon>
        <taxon>Magnoliopsida</taxon>
        <taxon>eudicotyledons</taxon>
        <taxon>Gunneridae</taxon>
        <taxon>Pentapetalae</taxon>
        <taxon>rosids</taxon>
        <taxon>fabids</taxon>
        <taxon>Malpighiales</taxon>
        <taxon>Rhizophoraceae</taxon>
        <taxon>Rhizophora</taxon>
    </lineage>
</organism>
<protein>
    <submittedName>
        <fullName evidence="1">Uncharacterized protein</fullName>
    </submittedName>
</protein>
<sequence length="28" mass="3386">MVILTSNETHNYHKYMYLGTTTHHKHDI</sequence>
<dbReference type="EMBL" id="GGEC01060618">
    <property type="protein sequence ID" value="MBX41102.1"/>
    <property type="molecule type" value="Transcribed_RNA"/>
</dbReference>
<dbReference type="AlphaFoldDB" id="A0A2P2NF61"/>
<proteinExistence type="predicted"/>
<accession>A0A2P2NF61</accession>
<name>A0A2P2NF61_RHIMU</name>
<reference evidence="1" key="1">
    <citation type="submission" date="2018-02" db="EMBL/GenBank/DDBJ databases">
        <title>Rhizophora mucronata_Transcriptome.</title>
        <authorList>
            <person name="Meera S.P."/>
            <person name="Sreeshan A."/>
            <person name="Augustine A."/>
        </authorList>
    </citation>
    <scope>NUCLEOTIDE SEQUENCE</scope>
    <source>
        <tissue evidence="1">Leaf</tissue>
    </source>
</reference>
<evidence type="ECO:0000313" key="1">
    <source>
        <dbReference type="EMBL" id="MBX41102.1"/>
    </source>
</evidence>